<dbReference type="InterPro" id="IPR003399">
    <property type="entry name" value="Mce/MlaD"/>
</dbReference>
<feature type="domain" description="Mce/MlaD" evidence="1">
    <location>
        <begin position="42"/>
        <end position="115"/>
    </location>
</feature>
<dbReference type="NCBIfam" id="TIGR00996">
    <property type="entry name" value="Mtu_fam_mce"/>
    <property type="match status" value="1"/>
</dbReference>
<keyword evidence="4" id="KW-1185">Reference proteome</keyword>
<gene>
    <name evidence="3" type="ORF">AELLOGFF_03580</name>
</gene>
<proteinExistence type="predicted"/>
<evidence type="ECO:0000259" key="2">
    <source>
        <dbReference type="Pfam" id="PF11887"/>
    </source>
</evidence>
<accession>A0A5S9PMK8</accession>
<dbReference type="EMBL" id="CACSIP010000010">
    <property type="protein sequence ID" value="CAA0105636.1"/>
    <property type="molecule type" value="Genomic_DNA"/>
</dbReference>
<dbReference type="InterPro" id="IPR005693">
    <property type="entry name" value="Mce"/>
</dbReference>
<dbReference type="AlphaFoldDB" id="A0A5S9PMK8"/>
<evidence type="ECO:0000313" key="3">
    <source>
        <dbReference type="EMBL" id="CAA0105636.1"/>
    </source>
</evidence>
<name>A0A5S9PMK8_MYCVN</name>
<dbReference type="OrthoDB" id="4741753at2"/>
<reference evidence="3 4" key="1">
    <citation type="submission" date="2019-11" db="EMBL/GenBank/DDBJ databases">
        <authorList>
            <person name="Holert J."/>
        </authorList>
    </citation>
    <scope>NUCLEOTIDE SEQUENCE [LARGE SCALE GENOMIC DNA]</scope>
    <source>
        <strain evidence="3">BC8_1</strain>
    </source>
</reference>
<evidence type="ECO:0000259" key="1">
    <source>
        <dbReference type="Pfam" id="PF02470"/>
    </source>
</evidence>
<dbReference type="GO" id="GO:0005576">
    <property type="term" value="C:extracellular region"/>
    <property type="evidence" value="ECO:0007669"/>
    <property type="project" value="TreeGrafter"/>
</dbReference>
<evidence type="ECO:0000313" key="4">
    <source>
        <dbReference type="Proteomes" id="UP000430146"/>
    </source>
</evidence>
<dbReference type="Proteomes" id="UP000430146">
    <property type="component" value="Unassembled WGS sequence"/>
</dbReference>
<organism evidence="3 4">
    <name type="scientific">Mycolicibacterium vanbaalenii</name>
    <name type="common">Mycobacterium vanbaalenii</name>
    <dbReference type="NCBI Taxonomy" id="110539"/>
    <lineage>
        <taxon>Bacteria</taxon>
        <taxon>Bacillati</taxon>
        <taxon>Actinomycetota</taxon>
        <taxon>Actinomycetes</taxon>
        <taxon>Mycobacteriales</taxon>
        <taxon>Mycobacteriaceae</taxon>
        <taxon>Mycolicibacterium</taxon>
    </lineage>
</organism>
<dbReference type="PANTHER" id="PTHR33371:SF16">
    <property type="entry name" value="MCE-FAMILY PROTEIN MCE3F"/>
    <property type="match status" value="1"/>
</dbReference>
<dbReference type="InterPro" id="IPR052336">
    <property type="entry name" value="MlaD_Phospholipid_Transporter"/>
</dbReference>
<protein>
    <submittedName>
        <fullName evidence="3">Uncharacterized protein</fullName>
    </submittedName>
</protein>
<feature type="domain" description="Mammalian cell entry C-terminal" evidence="2">
    <location>
        <begin position="120"/>
        <end position="294"/>
    </location>
</feature>
<dbReference type="RefSeq" id="WP_159229842.1">
    <property type="nucleotide sequence ID" value="NZ_CACSIP010000010.1"/>
</dbReference>
<sequence length="489" mass="52028">MRMTRRLWIQIGILFVVATTAFAVMIFGYLRLPTLLFGVGRYSVTMQLNEAAGLYERANVTYRGSEVGEVEAVQLTPSGVNAILSLRSDVAVPSDLTAEVHSTSAVGEQYVALVPRDGSGPPLEDGDVITVANTTVPPDIGALLDATDRGLQAIPKDDLQTVVNEGFTAFGGLGPELHRLFKGSTALAIDADRNLPDLVNVVDNSAPLLDTQSDTSASVRAWADHLAGLTREVAQHDQDVQGLLQGGPSAADQARQLLDRVNPTVPILAANLASVAPVLVTYQPNLEQMLVLLPQAVANSQGISLPNRFTKLDYKGGYLSFNLNLNLPPPCTTGFLPVQQQRDASFEDYPDRPAGDLYCRIPQDAPFNVRGARNIPCVTKPGKRAPTAAMCESDEQYVPLNDGMNWKGDPNATLSGQDVPQLPPGVPPAAPVVAAGPAPPVPALAAAEYDPATGTYLGPDGQLYTQSDLAHTTPKEQTWQSMLMPPSSP</sequence>
<dbReference type="InterPro" id="IPR024516">
    <property type="entry name" value="Mce_C"/>
</dbReference>
<dbReference type="PANTHER" id="PTHR33371">
    <property type="entry name" value="INTERMEMBRANE PHOSPHOLIPID TRANSPORT SYSTEM BINDING PROTEIN MLAD-RELATED"/>
    <property type="match status" value="1"/>
</dbReference>
<dbReference type="Pfam" id="PF02470">
    <property type="entry name" value="MlaD"/>
    <property type="match status" value="1"/>
</dbReference>
<dbReference type="Pfam" id="PF11887">
    <property type="entry name" value="Mce4_CUP1"/>
    <property type="match status" value="1"/>
</dbReference>